<sequence length="218" mass="22709">MERRRLLQSATTAIGAVSAAPLAAGTAHAAVPARARGEDGEVLRIRTVTFDGVEELDGVEKLQVFGPFEVFSVAARAHPVTVKPVTGGEAAEMTYSFGTRVAAAAWSPRDAALIVVPGGGFGRRDSPGVWAEFDKERLPSAPRHLARSHLAERGARVVDQRVVDDGDLVTAGGVVSSGIDGALRLLEGELEGAAAAHAEAIVEVERRGTVLRTSTAGQ</sequence>
<dbReference type="STRING" id="33903.AQJ43_31385"/>
<dbReference type="InterPro" id="IPR006311">
    <property type="entry name" value="TAT_signal"/>
</dbReference>
<dbReference type="Proteomes" id="UP000302139">
    <property type="component" value="Unassembled WGS sequence"/>
</dbReference>
<dbReference type="InterPro" id="IPR052158">
    <property type="entry name" value="INH-QAR"/>
</dbReference>
<dbReference type="PANTHER" id="PTHR43130">
    <property type="entry name" value="ARAC-FAMILY TRANSCRIPTIONAL REGULATOR"/>
    <property type="match status" value="1"/>
</dbReference>
<evidence type="ECO:0000256" key="1">
    <source>
        <dbReference type="SAM" id="SignalP"/>
    </source>
</evidence>
<evidence type="ECO:0000313" key="4">
    <source>
        <dbReference type="Proteomes" id="UP000299211"/>
    </source>
</evidence>
<dbReference type="PROSITE" id="PS51318">
    <property type="entry name" value="TAT"/>
    <property type="match status" value="1"/>
</dbReference>
<name>A0A4D4MC50_STRAX</name>
<dbReference type="SUPFAM" id="SSF52317">
    <property type="entry name" value="Class I glutamine amidotransferase-like"/>
    <property type="match status" value="1"/>
</dbReference>
<dbReference type="RefSeq" id="WP_037651171.1">
    <property type="nucleotide sequence ID" value="NZ_BAABTN010000008.1"/>
</dbReference>
<dbReference type="Gene3D" id="3.40.50.880">
    <property type="match status" value="2"/>
</dbReference>
<dbReference type="Proteomes" id="UP000299211">
    <property type="component" value="Unassembled WGS sequence"/>
</dbReference>
<dbReference type="GO" id="GO:0006355">
    <property type="term" value="P:regulation of DNA-templated transcription"/>
    <property type="evidence" value="ECO:0007669"/>
    <property type="project" value="TreeGrafter"/>
</dbReference>
<comment type="caution">
    <text evidence="2">The sequence shown here is derived from an EMBL/GenBank/DDBJ whole genome shotgun (WGS) entry which is preliminary data.</text>
</comment>
<evidence type="ECO:0000313" key="5">
    <source>
        <dbReference type="Proteomes" id="UP000302139"/>
    </source>
</evidence>
<feature type="chain" id="PRO_5044088953" description="Secreted protein" evidence="1">
    <location>
        <begin position="30"/>
        <end position="218"/>
    </location>
</feature>
<dbReference type="EMBL" id="BJHY01000002">
    <property type="protein sequence ID" value="GDY79742.1"/>
    <property type="molecule type" value="Genomic_DNA"/>
</dbReference>
<dbReference type="EMBL" id="BJHX01000002">
    <property type="protein sequence ID" value="GDY69488.1"/>
    <property type="molecule type" value="Genomic_DNA"/>
</dbReference>
<proteinExistence type="predicted"/>
<dbReference type="GeneID" id="41537750"/>
<feature type="signal peptide" evidence="1">
    <location>
        <begin position="1"/>
        <end position="29"/>
    </location>
</feature>
<reference evidence="3 4" key="1">
    <citation type="submission" date="2019-04" db="EMBL/GenBank/DDBJ databases">
        <title>Draft genome sequences of Streptomyces avermitilis ATCC 31267.</title>
        <authorList>
            <person name="Komaki H."/>
            <person name="Tamura T."/>
            <person name="Hosoyama A."/>
        </authorList>
    </citation>
    <scope>NUCLEOTIDE SEQUENCE [LARGE SCALE GENOMIC DNA]</scope>
    <source>
        <strain evidence="3 4">ATCC 31267</strain>
    </source>
</reference>
<gene>
    <name evidence="2" type="ORF">SAV14893_088810</name>
    <name evidence="3" type="ORF">SAV31267_092270</name>
</gene>
<evidence type="ECO:0000313" key="3">
    <source>
        <dbReference type="EMBL" id="GDY79742.1"/>
    </source>
</evidence>
<dbReference type="PANTHER" id="PTHR43130:SF2">
    <property type="entry name" value="DJ-1_PFPI DOMAIN-CONTAINING PROTEIN"/>
    <property type="match status" value="1"/>
</dbReference>
<accession>A0A4D4MC50</accession>
<evidence type="ECO:0008006" key="6">
    <source>
        <dbReference type="Google" id="ProtNLM"/>
    </source>
</evidence>
<evidence type="ECO:0000313" key="2">
    <source>
        <dbReference type="EMBL" id="GDY69488.1"/>
    </source>
</evidence>
<reference evidence="2 5" key="2">
    <citation type="submission" date="2019-04" db="EMBL/GenBank/DDBJ databases">
        <title>Draft genome sequences of Streptomyces avermitilis NBRC 14893.</title>
        <authorList>
            <person name="Komaki H."/>
            <person name="Tamura T."/>
            <person name="Hosoyama A."/>
        </authorList>
    </citation>
    <scope>NUCLEOTIDE SEQUENCE [LARGE SCALE GENOMIC DNA]</scope>
    <source>
        <strain evidence="2 5">NBRC 14893</strain>
    </source>
</reference>
<protein>
    <recommendedName>
        <fullName evidence="6">Secreted protein</fullName>
    </recommendedName>
</protein>
<dbReference type="InterPro" id="IPR029062">
    <property type="entry name" value="Class_I_gatase-like"/>
</dbReference>
<keyword evidence="1" id="KW-0732">Signal</keyword>
<dbReference type="AlphaFoldDB" id="A0A4D4MC50"/>
<organism evidence="2 5">
    <name type="scientific">Streptomyces avermitilis</name>
    <dbReference type="NCBI Taxonomy" id="33903"/>
    <lineage>
        <taxon>Bacteria</taxon>
        <taxon>Bacillati</taxon>
        <taxon>Actinomycetota</taxon>
        <taxon>Actinomycetes</taxon>
        <taxon>Kitasatosporales</taxon>
        <taxon>Streptomycetaceae</taxon>
        <taxon>Streptomyces</taxon>
    </lineage>
</organism>